<dbReference type="InterPro" id="IPR005886">
    <property type="entry name" value="UDP_G4E"/>
</dbReference>
<dbReference type="STRING" id="172043.RM53_09160"/>
<dbReference type="AlphaFoldDB" id="A0A0B4D150"/>
<evidence type="ECO:0000256" key="4">
    <source>
        <dbReference type="ARBA" id="ARBA00007637"/>
    </source>
</evidence>
<dbReference type="EC" id="5.1.3.2" evidence="5 10"/>
<protein>
    <recommendedName>
        <fullName evidence="6 10">UDP-glucose 4-epimerase</fullName>
        <ecNumber evidence="5 10">5.1.3.2</ecNumber>
    </recommendedName>
</protein>
<evidence type="ECO:0000313" key="12">
    <source>
        <dbReference type="EMBL" id="KIC58100.1"/>
    </source>
</evidence>
<evidence type="ECO:0000256" key="6">
    <source>
        <dbReference type="ARBA" id="ARBA00018569"/>
    </source>
</evidence>
<dbReference type="UniPathway" id="UPA00214"/>
<evidence type="ECO:0000256" key="7">
    <source>
        <dbReference type="ARBA" id="ARBA00023027"/>
    </source>
</evidence>
<evidence type="ECO:0000256" key="2">
    <source>
        <dbReference type="ARBA" id="ARBA00001911"/>
    </source>
</evidence>
<comment type="pathway">
    <text evidence="3 10">Carbohydrate metabolism; galactose metabolism.</text>
</comment>
<dbReference type="GO" id="GO:0003978">
    <property type="term" value="F:UDP-glucose 4-epimerase activity"/>
    <property type="evidence" value="ECO:0007669"/>
    <property type="project" value="UniProtKB-UniRule"/>
</dbReference>
<dbReference type="CDD" id="cd05247">
    <property type="entry name" value="UDP_G4E_1_SDR_e"/>
    <property type="match status" value="1"/>
</dbReference>
<organism evidence="12 13">
    <name type="scientific">Brevundimonas nasdae</name>
    <dbReference type="NCBI Taxonomy" id="172043"/>
    <lineage>
        <taxon>Bacteria</taxon>
        <taxon>Pseudomonadati</taxon>
        <taxon>Pseudomonadota</taxon>
        <taxon>Alphaproteobacteria</taxon>
        <taxon>Caulobacterales</taxon>
        <taxon>Caulobacteraceae</taxon>
        <taxon>Brevundimonas</taxon>
    </lineage>
</organism>
<reference evidence="12 13" key="1">
    <citation type="submission" date="2014-12" db="EMBL/GenBank/DDBJ databases">
        <title>Genome sequencing of Brevundimonas nasdae TPW30.</title>
        <authorList>
            <person name="Tan P.W."/>
            <person name="Chan K.-G."/>
        </authorList>
    </citation>
    <scope>NUCLEOTIDE SEQUENCE [LARGE SCALE GENOMIC DNA]</scope>
    <source>
        <strain evidence="12 13">TPW30</strain>
    </source>
</reference>
<dbReference type="Pfam" id="PF01370">
    <property type="entry name" value="Epimerase"/>
    <property type="match status" value="1"/>
</dbReference>
<dbReference type="PANTHER" id="PTHR43725">
    <property type="entry name" value="UDP-GLUCOSE 4-EPIMERASE"/>
    <property type="match status" value="1"/>
</dbReference>
<keyword evidence="8 10" id="KW-0413">Isomerase</keyword>
<accession>A0A0B4D150</accession>
<dbReference type="RefSeq" id="WP_039246102.1">
    <property type="nucleotide sequence ID" value="NZ_JWSY01000013.1"/>
</dbReference>
<dbReference type="GO" id="GO:0033499">
    <property type="term" value="P:galactose catabolic process via UDP-galactose, Leloir pathway"/>
    <property type="evidence" value="ECO:0007669"/>
    <property type="project" value="TreeGrafter"/>
</dbReference>
<comment type="cofactor">
    <cofactor evidence="2 10">
        <name>NAD(+)</name>
        <dbReference type="ChEBI" id="CHEBI:57540"/>
    </cofactor>
</comment>
<comment type="similarity">
    <text evidence="4 10">Belongs to the NAD(P)-dependent epimerase/dehydratase family.</text>
</comment>
<proteinExistence type="inferred from homology"/>
<comment type="caution">
    <text evidence="12">The sequence shown here is derived from an EMBL/GenBank/DDBJ whole genome shotgun (WGS) entry which is preliminary data.</text>
</comment>
<dbReference type="InterPro" id="IPR001509">
    <property type="entry name" value="Epimerase_deHydtase"/>
</dbReference>
<evidence type="ECO:0000256" key="1">
    <source>
        <dbReference type="ARBA" id="ARBA00000083"/>
    </source>
</evidence>
<feature type="domain" description="NAD-dependent epimerase/dehydratase" evidence="11">
    <location>
        <begin position="10"/>
        <end position="258"/>
    </location>
</feature>
<evidence type="ECO:0000256" key="10">
    <source>
        <dbReference type="RuleBase" id="RU366046"/>
    </source>
</evidence>
<dbReference type="Gene3D" id="3.90.25.10">
    <property type="entry name" value="UDP-galactose 4-epimerase, domain 1"/>
    <property type="match status" value="1"/>
</dbReference>
<dbReference type="EMBL" id="JWSY01000013">
    <property type="protein sequence ID" value="KIC58100.1"/>
    <property type="molecule type" value="Genomic_DNA"/>
</dbReference>
<evidence type="ECO:0000259" key="11">
    <source>
        <dbReference type="Pfam" id="PF01370"/>
    </source>
</evidence>
<evidence type="ECO:0000256" key="9">
    <source>
        <dbReference type="ARBA" id="ARBA00023277"/>
    </source>
</evidence>
<keyword evidence="7 10" id="KW-0520">NAD</keyword>
<dbReference type="Gene3D" id="3.40.50.720">
    <property type="entry name" value="NAD(P)-binding Rossmann-like Domain"/>
    <property type="match status" value="1"/>
</dbReference>
<name>A0A0B4D150_9CAUL</name>
<dbReference type="SUPFAM" id="SSF51735">
    <property type="entry name" value="NAD(P)-binding Rossmann-fold domains"/>
    <property type="match status" value="1"/>
</dbReference>
<dbReference type="InterPro" id="IPR036291">
    <property type="entry name" value="NAD(P)-bd_dom_sf"/>
</dbReference>
<evidence type="ECO:0000256" key="3">
    <source>
        <dbReference type="ARBA" id="ARBA00004947"/>
    </source>
</evidence>
<comment type="catalytic activity">
    <reaction evidence="1 10">
        <text>UDP-alpha-D-glucose = UDP-alpha-D-galactose</text>
        <dbReference type="Rhea" id="RHEA:22168"/>
        <dbReference type="ChEBI" id="CHEBI:58885"/>
        <dbReference type="ChEBI" id="CHEBI:66914"/>
        <dbReference type="EC" id="5.1.3.2"/>
    </reaction>
</comment>
<dbReference type="PANTHER" id="PTHR43725:SF53">
    <property type="entry name" value="UDP-ARABINOSE 4-EPIMERASE 1"/>
    <property type="match status" value="1"/>
</dbReference>
<evidence type="ECO:0000256" key="5">
    <source>
        <dbReference type="ARBA" id="ARBA00013189"/>
    </source>
</evidence>
<sequence>MSTATANKTVLVTGGAGYVGSHCCLALAAAGFTPVVYDNLSNGHAEAVQWGPLEVGDIRDGGRLDQVIGRHRPVGVLHFAALIEVGESTLEPGRFYDNNVSGSLSLIAAARRGGVDKLVFSSTCATYGAPVILPMGEAHPQSPLNPYGRTKLMVEQALADFDAHTGFRSVALRYFNAAGADPDGRIGERHDPETHAIPLALQAALGLRSGFTIFGQDYETRDGTAVRDYVHVLDLADAHVRALQYLLDGGETTALNLGTGEGTTVRELVDAIRRKTNTPFPVTIADRRPGDAACLVADNRLAAERLDWRPTRTLDDIVHSAWNWHAAQI</sequence>
<comment type="subunit">
    <text evidence="10">Homodimer.</text>
</comment>
<gene>
    <name evidence="12" type="ORF">RM53_09160</name>
</gene>
<dbReference type="NCBIfam" id="TIGR01179">
    <property type="entry name" value="galE"/>
    <property type="match status" value="1"/>
</dbReference>
<keyword evidence="9 10" id="KW-0119">Carbohydrate metabolism</keyword>
<evidence type="ECO:0000313" key="13">
    <source>
        <dbReference type="Proteomes" id="UP000031166"/>
    </source>
</evidence>
<dbReference type="Proteomes" id="UP000031166">
    <property type="component" value="Unassembled WGS sequence"/>
</dbReference>
<evidence type="ECO:0000256" key="8">
    <source>
        <dbReference type="ARBA" id="ARBA00023235"/>
    </source>
</evidence>